<dbReference type="Gene3D" id="3.40.50.1820">
    <property type="entry name" value="alpha/beta hydrolase"/>
    <property type="match status" value="1"/>
</dbReference>
<feature type="domain" description="BD-FAE-like" evidence="2">
    <location>
        <begin position="60"/>
        <end position="164"/>
    </location>
</feature>
<sequence length="312" mass="33240">MRNPLRLPLARMARCLAVPLVVILALAGCSGTQVLNALASSDTYTLQADVPYGPEPRHRLDIYLPTRPAATPAPVVVFFYGGTWREGSRKDYLFVGEALASRGIMAVVADYQLYPAVTYPSFLHDSAKAVAWTARHIAGLGGDPNKLFVMGHSAGGYNAAMVALDPRWLGAEGLSPSILAGWLGLAGPYDFLPIENPDVMPVFSFPGTPTDSQPIHHASAQAPRTFLRAGTGDTAVEPQRNTMQLARLLGEAGVKVDFRLYSGVGHVMMAGSLAWPLRAWAPVLDDVSAFVLSPPSSGYSAQGINPAYAAPR</sequence>
<dbReference type="AlphaFoldDB" id="A0A484UZJ3"/>
<dbReference type="PANTHER" id="PTHR48081">
    <property type="entry name" value="AB HYDROLASE SUPERFAMILY PROTEIN C4A8.06C"/>
    <property type="match status" value="1"/>
</dbReference>
<reference evidence="3" key="1">
    <citation type="submission" date="2019-03" db="EMBL/GenBank/DDBJ databases">
        <authorList>
            <person name="Danneels B."/>
        </authorList>
    </citation>
    <scope>NUCLEOTIDE SEQUENCE</scope>
</reference>
<accession>A0A484UZJ3</accession>
<dbReference type="GO" id="GO:0016787">
    <property type="term" value="F:hydrolase activity"/>
    <property type="evidence" value="ECO:0007669"/>
    <property type="project" value="UniProtKB-KW"/>
</dbReference>
<dbReference type="PROSITE" id="PS51257">
    <property type="entry name" value="PROKAR_LIPOPROTEIN"/>
    <property type="match status" value="1"/>
</dbReference>
<evidence type="ECO:0000313" key="3">
    <source>
        <dbReference type="EMBL" id="VFR92109.1"/>
    </source>
</evidence>
<dbReference type="EMBL" id="CAADIO010000027">
    <property type="protein sequence ID" value="VFR92109.1"/>
    <property type="molecule type" value="Genomic_DNA"/>
</dbReference>
<proteinExistence type="predicted"/>
<dbReference type="InterPro" id="IPR049492">
    <property type="entry name" value="BD-FAE-like_dom"/>
</dbReference>
<dbReference type="InterPro" id="IPR029058">
    <property type="entry name" value="AB_hydrolase_fold"/>
</dbReference>
<organism evidence="3">
    <name type="scientific">plant metagenome</name>
    <dbReference type="NCBI Taxonomy" id="1297885"/>
    <lineage>
        <taxon>unclassified sequences</taxon>
        <taxon>metagenomes</taxon>
        <taxon>organismal metagenomes</taxon>
    </lineage>
</organism>
<dbReference type="PANTHER" id="PTHR48081:SF9">
    <property type="entry name" value="CARBOXYLESTERASE"/>
    <property type="match status" value="1"/>
</dbReference>
<keyword evidence="1" id="KW-0378">Hydrolase</keyword>
<dbReference type="InterPro" id="IPR050300">
    <property type="entry name" value="GDXG_lipolytic_enzyme"/>
</dbReference>
<evidence type="ECO:0000259" key="2">
    <source>
        <dbReference type="Pfam" id="PF20434"/>
    </source>
</evidence>
<gene>
    <name evidence="3" type="ORF">RAN3_4392</name>
</gene>
<evidence type="ECO:0000256" key="1">
    <source>
        <dbReference type="ARBA" id="ARBA00022801"/>
    </source>
</evidence>
<protein>
    <submittedName>
        <fullName evidence="3">Esterase/lipase/thioesterase family protein</fullName>
    </submittedName>
</protein>
<dbReference type="SUPFAM" id="SSF53474">
    <property type="entry name" value="alpha/beta-Hydrolases"/>
    <property type="match status" value="1"/>
</dbReference>
<name>A0A484UZJ3_9ZZZZ</name>
<dbReference type="Pfam" id="PF20434">
    <property type="entry name" value="BD-FAE"/>
    <property type="match status" value="1"/>
</dbReference>